<evidence type="ECO:0000256" key="4">
    <source>
        <dbReference type="ARBA" id="ARBA00022475"/>
    </source>
</evidence>
<organism evidence="17 18">
    <name type="scientific">Chryseobacterium taihuense</name>
    <dbReference type="NCBI Taxonomy" id="1141221"/>
    <lineage>
        <taxon>Bacteria</taxon>
        <taxon>Pseudomonadati</taxon>
        <taxon>Bacteroidota</taxon>
        <taxon>Flavobacteriia</taxon>
        <taxon>Flavobacteriales</taxon>
        <taxon>Weeksellaceae</taxon>
        <taxon>Chryseobacterium group</taxon>
        <taxon>Chryseobacterium</taxon>
    </lineage>
</organism>
<evidence type="ECO:0000256" key="10">
    <source>
        <dbReference type="ARBA" id="ARBA00022840"/>
    </source>
</evidence>
<protein>
    <recommendedName>
        <fullName evidence="3">histidine kinase</fullName>
        <ecNumber evidence="3">2.7.13.3</ecNumber>
    </recommendedName>
</protein>
<gene>
    <name evidence="17" type="ORF">SAMN05216273_11283</name>
</gene>
<dbReference type="SUPFAM" id="SSF158472">
    <property type="entry name" value="HAMP domain-like"/>
    <property type="match status" value="1"/>
</dbReference>
<keyword evidence="7 14" id="KW-0812">Transmembrane</keyword>
<evidence type="ECO:0000313" key="17">
    <source>
        <dbReference type="EMBL" id="SDM08054.1"/>
    </source>
</evidence>
<dbReference type="InterPro" id="IPR003661">
    <property type="entry name" value="HisK_dim/P_dom"/>
</dbReference>
<keyword evidence="8" id="KW-0547">Nucleotide-binding</keyword>
<dbReference type="EMBL" id="FNHD01000012">
    <property type="protein sequence ID" value="SDM08054.1"/>
    <property type="molecule type" value="Genomic_DNA"/>
</dbReference>
<dbReference type="SUPFAM" id="SSF55874">
    <property type="entry name" value="ATPase domain of HSP90 chaperone/DNA topoisomerase II/histidine kinase"/>
    <property type="match status" value="1"/>
</dbReference>
<evidence type="ECO:0000256" key="8">
    <source>
        <dbReference type="ARBA" id="ARBA00022741"/>
    </source>
</evidence>
<dbReference type="InterPro" id="IPR003594">
    <property type="entry name" value="HATPase_dom"/>
</dbReference>
<evidence type="ECO:0000256" key="2">
    <source>
        <dbReference type="ARBA" id="ARBA00004651"/>
    </source>
</evidence>
<feature type="domain" description="Histidine kinase" evidence="15">
    <location>
        <begin position="243"/>
        <end position="460"/>
    </location>
</feature>
<dbReference type="RefSeq" id="WP_089744705.1">
    <property type="nucleotide sequence ID" value="NZ_FNHD01000012.1"/>
</dbReference>
<keyword evidence="13 14" id="KW-0472">Membrane</keyword>
<dbReference type="Gene3D" id="6.10.340.10">
    <property type="match status" value="1"/>
</dbReference>
<dbReference type="PROSITE" id="PS50109">
    <property type="entry name" value="HIS_KIN"/>
    <property type="match status" value="1"/>
</dbReference>
<keyword evidence="11 14" id="KW-1133">Transmembrane helix</keyword>
<evidence type="ECO:0000313" key="18">
    <source>
        <dbReference type="Proteomes" id="UP000199242"/>
    </source>
</evidence>
<comment type="catalytic activity">
    <reaction evidence="1">
        <text>ATP + protein L-histidine = ADP + protein N-phospho-L-histidine.</text>
        <dbReference type="EC" id="2.7.13.3"/>
    </reaction>
</comment>
<sequence length="469" mass="53798">MFNRVITNQTKTMILLMAVFTTVILIFGGSVYFSIVNFSHQRFYELLKIRTTTIVQIEKNKDLLDLPENYVLNSNNDEELPMERDYVFAVPSDSNFTDISNKIHIPSSFFKNILRKGEANFNDSEFYYIGQSFKHRNKDYIAIASAKNHYVVHYLGFLKRTLITCMILSIFFSMIFSFYLSKTLFKPILKITGKVKEISSENLHLRLEPQPGNKELNELVETFNTMLTRIETSFETQNHLIGNVSHELRTPLTSIMGEADVALSINRTAEEYKETLGIILDEAEKLDKKIKALLLIAQTGFDGKIQKIDRVRMDQLLWDVIETLRKIDSRNNIYLDISMLPDNPKKLKVQGNEQLLHLAVANIISNGCKYSDFQKVKVSLGATDTDLYIIVKDIGIGIPESEMNKIYDPFFRASNTQNYEGYGIGLPLARNIVRMHNGELLVSSQENEGTTVQMRFPTIYGLLMQQENS</sequence>
<evidence type="ECO:0000256" key="3">
    <source>
        <dbReference type="ARBA" id="ARBA00012438"/>
    </source>
</evidence>
<feature type="domain" description="HAMP" evidence="16">
    <location>
        <begin position="182"/>
        <end position="235"/>
    </location>
</feature>
<name>A0ABY0QXE0_9FLAO</name>
<evidence type="ECO:0000259" key="15">
    <source>
        <dbReference type="PROSITE" id="PS50109"/>
    </source>
</evidence>
<dbReference type="Gene3D" id="3.30.565.10">
    <property type="entry name" value="Histidine kinase-like ATPase, C-terminal domain"/>
    <property type="match status" value="1"/>
</dbReference>
<dbReference type="CDD" id="cd00082">
    <property type="entry name" value="HisKA"/>
    <property type="match status" value="1"/>
</dbReference>
<proteinExistence type="predicted"/>
<evidence type="ECO:0000256" key="5">
    <source>
        <dbReference type="ARBA" id="ARBA00022553"/>
    </source>
</evidence>
<dbReference type="PRINTS" id="PR00344">
    <property type="entry name" value="BCTRLSENSOR"/>
</dbReference>
<keyword evidence="6" id="KW-0808">Transferase</keyword>
<dbReference type="InterPro" id="IPR050398">
    <property type="entry name" value="HssS/ArlS-like"/>
</dbReference>
<dbReference type="GO" id="GO:0016301">
    <property type="term" value="F:kinase activity"/>
    <property type="evidence" value="ECO:0007669"/>
    <property type="project" value="UniProtKB-KW"/>
</dbReference>
<dbReference type="Gene3D" id="1.10.287.130">
    <property type="match status" value="1"/>
</dbReference>
<evidence type="ECO:0000259" key="16">
    <source>
        <dbReference type="PROSITE" id="PS50885"/>
    </source>
</evidence>
<keyword evidence="10" id="KW-0067">ATP-binding</keyword>
<dbReference type="InterPro" id="IPR005467">
    <property type="entry name" value="His_kinase_dom"/>
</dbReference>
<dbReference type="InterPro" id="IPR036890">
    <property type="entry name" value="HATPase_C_sf"/>
</dbReference>
<dbReference type="Proteomes" id="UP000199242">
    <property type="component" value="Unassembled WGS sequence"/>
</dbReference>
<keyword evidence="5" id="KW-0597">Phosphoprotein</keyword>
<evidence type="ECO:0000256" key="14">
    <source>
        <dbReference type="SAM" id="Phobius"/>
    </source>
</evidence>
<feature type="transmembrane region" description="Helical" evidence="14">
    <location>
        <begin position="161"/>
        <end position="180"/>
    </location>
</feature>
<evidence type="ECO:0000256" key="11">
    <source>
        <dbReference type="ARBA" id="ARBA00022989"/>
    </source>
</evidence>
<keyword evidence="12" id="KW-0902">Two-component regulatory system</keyword>
<dbReference type="Pfam" id="PF00512">
    <property type="entry name" value="HisKA"/>
    <property type="match status" value="1"/>
</dbReference>
<comment type="subcellular location">
    <subcellularLocation>
        <location evidence="2">Cell membrane</location>
        <topology evidence="2">Multi-pass membrane protein</topology>
    </subcellularLocation>
</comment>
<dbReference type="PANTHER" id="PTHR45528">
    <property type="entry name" value="SENSOR HISTIDINE KINASE CPXA"/>
    <property type="match status" value="1"/>
</dbReference>
<dbReference type="PROSITE" id="PS50885">
    <property type="entry name" value="HAMP"/>
    <property type="match status" value="1"/>
</dbReference>
<dbReference type="InterPro" id="IPR003660">
    <property type="entry name" value="HAMP_dom"/>
</dbReference>
<keyword evidence="9 17" id="KW-0418">Kinase</keyword>
<evidence type="ECO:0000256" key="1">
    <source>
        <dbReference type="ARBA" id="ARBA00000085"/>
    </source>
</evidence>
<evidence type="ECO:0000256" key="12">
    <source>
        <dbReference type="ARBA" id="ARBA00023012"/>
    </source>
</evidence>
<accession>A0ABY0QXE0</accession>
<reference evidence="17 18" key="1">
    <citation type="submission" date="2016-10" db="EMBL/GenBank/DDBJ databases">
        <authorList>
            <person name="Varghese N."/>
            <person name="Submissions S."/>
        </authorList>
    </citation>
    <scope>NUCLEOTIDE SEQUENCE [LARGE SCALE GENOMIC DNA]</scope>
    <source>
        <strain evidence="17 18">CGMCC 1.10941</strain>
    </source>
</reference>
<dbReference type="InterPro" id="IPR036097">
    <property type="entry name" value="HisK_dim/P_sf"/>
</dbReference>
<dbReference type="CDD" id="cd06225">
    <property type="entry name" value="HAMP"/>
    <property type="match status" value="1"/>
</dbReference>
<dbReference type="SMART" id="SM00387">
    <property type="entry name" value="HATPase_c"/>
    <property type="match status" value="1"/>
</dbReference>
<dbReference type="Pfam" id="PF02518">
    <property type="entry name" value="HATPase_c"/>
    <property type="match status" value="1"/>
</dbReference>
<comment type="caution">
    <text evidence="17">The sequence shown here is derived from an EMBL/GenBank/DDBJ whole genome shotgun (WGS) entry which is preliminary data.</text>
</comment>
<evidence type="ECO:0000256" key="9">
    <source>
        <dbReference type="ARBA" id="ARBA00022777"/>
    </source>
</evidence>
<dbReference type="InterPro" id="IPR004358">
    <property type="entry name" value="Sig_transdc_His_kin-like_C"/>
</dbReference>
<dbReference type="Pfam" id="PF00672">
    <property type="entry name" value="HAMP"/>
    <property type="match status" value="1"/>
</dbReference>
<dbReference type="SMART" id="SM00304">
    <property type="entry name" value="HAMP"/>
    <property type="match status" value="1"/>
</dbReference>
<keyword evidence="18" id="KW-1185">Reference proteome</keyword>
<dbReference type="SMART" id="SM00388">
    <property type="entry name" value="HisKA"/>
    <property type="match status" value="1"/>
</dbReference>
<dbReference type="SUPFAM" id="SSF47384">
    <property type="entry name" value="Homodimeric domain of signal transducing histidine kinase"/>
    <property type="match status" value="1"/>
</dbReference>
<feature type="transmembrane region" description="Helical" evidence="14">
    <location>
        <begin position="12"/>
        <end position="35"/>
    </location>
</feature>
<evidence type="ECO:0000256" key="7">
    <source>
        <dbReference type="ARBA" id="ARBA00022692"/>
    </source>
</evidence>
<dbReference type="EC" id="2.7.13.3" evidence="3"/>
<keyword evidence="4" id="KW-1003">Cell membrane</keyword>
<evidence type="ECO:0000256" key="6">
    <source>
        <dbReference type="ARBA" id="ARBA00022679"/>
    </source>
</evidence>
<evidence type="ECO:0000256" key="13">
    <source>
        <dbReference type="ARBA" id="ARBA00023136"/>
    </source>
</evidence>
<dbReference type="PANTHER" id="PTHR45528:SF1">
    <property type="entry name" value="SENSOR HISTIDINE KINASE CPXA"/>
    <property type="match status" value="1"/>
</dbReference>